<dbReference type="EMBL" id="PJRQ01000045">
    <property type="protein sequence ID" value="PLR07390.1"/>
    <property type="molecule type" value="Genomic_DNA"/>
</dbReference>
<accession>A0A2N5CMN0</accession>
<reference evidence="2 3" key="1">
    <citation type="submission" date="2017-12" db="EMBL/GenBank/DDBJ databases">
        <title>The genome sequence of Caulobacter flavus CGMCC1 15093.</title>
        <authorList>
            <person name="Gao J."/>
            <person name="Mao X."/>
            <person name="Sun J."/>
        </authorList>
    </citation>
    <scope>NUCLEOTIDE SEQUENCE [LARGE SCALE GENOMIC DNA]</scope>
    <source>
        <strain evidence="2 3">CGMCC1 15093</strain>
    </source>
</reference>
<dbReference type="EMBL" id="CP026100">
    <property type="protein sequence ID" value="AYV47092.1"/>
    <property type="molecule type" value="Genomic_DNA"/>
</dbReference>
<evidence type="ECO:0000313" key="3">
    <source>
        <dbReference type="Proteomes" id="UP000234483"/>
    </source>
</evidence>
<name>A0A2N5CMN0_9CAUL</name>
<sequence>MAGSDGRSVVPARLPDDFLGRLVVDCPACGGYAVILPCDLSDVRAFAARRMVCRDCGAMREKPQTPNGASIDPFMGLAPRFRAATRHGDLVAWNEEHLDYLETYLSGRVRVEQLPVDPAGPRNQTIVSRLPAWAKSAKNRDDVLRAVARVRKERG</sequence>
<proteinExistence type="predicted"/>
<dbReference type="Proteomes" id="UP000234483">
    <property type="component" value="Unassembled WGS sequence"/>
</dbReference>
<evidence type="ECO:0000313" key="2">
    <source>
        <dbReference type="EMBL" id="PLR07390.1"/>
    </source>
</evidence>
<keyword evidence="4" id="KW-1185">Reference proteome</keyword>
<reference evidence="1 4" key="2">
    <citation type="submission" date="2018-01" db="EMBL/GenBank/DDBJ databases">
        <title>Complete genome sequence of Caulobacter flavus RHGG3.</title>
        <authorList>
            <person name="Yang E."/>
        </authorList>
    </citation>
    <scope>NUCLEOTIDE SEQUENCE [LARGE SCALE GENOMIC DNA]</scope>
    <source>
        <strain evidence="1 4">RHGG3</strain>
    </source>
</reference>
<dbReference type="RefSeq" id="WP_101715158.1">
    <property type="nucleotide sequence ID" value="NZ_CP026100.1"/>
</dbReference>
<organism evidence="2 3">
    <name type="scientific">Caulobacter flavus</name>
    <dbReference type="NCBI Taxonomy" id="1679497"/>
    <lineage>
        <taxon>Bacteria</taxon>
        <taxon>Pseudomonadati</taxon>
        <taxon>Pseudomonadota</taxon>
        <taxon>Alphaproteobacteria</taxon>
        <taxon>Caulobacterales</taxon>
        <taxon>Caulobacteraceae</taxon>
        <taxon>Caulobacter</taxon>
    </lineage>
</organism>
<evidence type="ECO:0000313" key="4">
    <source>
        <dbReference type="Proteomes" id="UP000281192"/>
    </source>
</evidence>
<gene>
    <name evidence="1" type="ORF">C1707_12935</name>
    <name evidence="2" type="ORF">CFHF_22415</name>
</gene>
<evidence type="ECO:0000313" key="1">
    <source>
        <dbReference type="EMBL" id="AYV47092.1"/>
    </source>
</evidence>
<dbReference type="Proteomes" id="UP000281192">
    <property type="component" value="Chromosome"/>
</dbReference>
<dbReference type="AlphaFoldDB" id="A0A2N5CMN0"/>
<dbReference type="OrthoDB" id="7189707at2"/>
<protein>
    <submittedName>
        <fullName evidence="2">Uncharacterized protein</fullName>
    </submittedName>
</protein>
<dbReference type="KEGG" id="cfh:C1707_12935"/>